<dbReference type="CDD" id="cd00118">
    <property type="entry name" value="LysM"/>
    <property type="match status" value="1"/>
</dbReference>
<protein>
    <submittedName>
        <fullName evidence="2">(spotted green pufferfish) hypothetical protein</fullName>
    </submittedName>
</protein>
<feature type="compositionally biased region" description="Low complexity" evidence="1">
    <location>
        <begin position="91"/>
        <end position="100"/>
    </location>
</feature>
<dbReference type="EMBL" id="CAAE01013692">
    <property type="protein sequence ID" value="CAF95146.1"/>
    <property type="molecule type" value="Genomic_DNA"/>
</dbReference>
<accession>Q4SW36</accession>
<dbReference type="AlphaFoldDB" id="Q4SW36"/>
<proteinExistence type="predicted"/>
<evidence type="ECO:0000313" key="2">
    <source>
        <dbReference type="EMBL" id="CAF95146.1"/>
    </source>
</evidence>
<dbReference type="Gene3D" id="3.10.350.10">
    <property type="entry name" value="LysM domain"/>
    <property type="match status" value="1"/>
</dbReference>
<dbReference type="InterPro" id="IPR018392">
    <property type="entry name" value="LysM"/>
</dbReference>
<feature type="region of interest" description="Disordered" evidence="1">
    <location>
        <begin position="1"/>
        <end position="23"/>
    </location>
</feature>
<reference evidence="2" key="2">
    <citation type="submission" date="2004-02" db="EMBL/GenBank/DDBJ databases">
        <authorList>
            <consortium name="Genoscope"/>
            <consortium name="Whitehead Institute Centre for Genome Research"/>
        </authorList>
    </citation>
    <scope>NUCLEOTIDE SEQUENCE</scope>
</reference>
<feature type="region of interest" description="Disordered" evidence="1">
    <location>
        <begin position="59"/>
        <end position="125"/>
    </location>
</feature>
<gene>
    <name evidence="2" type="ORF">GSTENG00011675001</name>
</gene>
<comment type="caution">
    <text evidence="2">The sequence shown here is derived from an EMBL/GenBank/DDBJ whole genome shotgun (WGS) entry which is preliminary data.</text>
</comment>
<evidence type="ECO:0000256" key="1">
    <source>
        <dbReference type="SAM" id="MobiDB-lite"/>
    </source>
</evidence>
<dbReference type="InterPro" id="IPR036779">
    <property type="entry name" value="LysM_dom_sf"/>
</dbReference>
<sequence>PSRGNGLLRTGRARSYGSLVRSPISPVRQRRVEHQIQPGETLQGLALKYGVSVRASFPPSVSGFADGADQTGQPHVHQRLHPPEEVLVHPRAAGHQQRPGAGRRRRPRPLGPAAGRRRGGGGALS</sequence>
<reference evidence="2" key="1">
    <citation type="journal article" date="2004" name="Nature">
        <title>Genome duplication in the teleost fish Tetraodon nigroviridis reveals the early vertebrate proto-karyotype.</title>
        <authorList>
            <person name="Jaillon O."/>
            <person name="Aury J.-M."/>
            <person name="Brunet F."/>
            <person name="Petit J.-L."/>
            <person name="Stange-Thomann N."/>
            <person name="Mauceli E."/>
            <person name="Bouneau L."/>
            <person name="Fischer C."/>
            <person name="Ozouf-Costaz C."/>
            <person name="Bernot A."/>
            <person name="Nicaud S."/>
            <person name="Jaffe D."/>
            <person name="Fisher S."/>
            <person name="Lutfalla G."/>
            <person name="Dossat C."/>
            <person name="Segurens B."/>
            <person name="Dasilva C."/>
            <person name="Salanoubat M."/>
            <person name="Levy M."/>
            <person name="Boudet N."/>
            <person name="Castellano S."/>
            <person name="Anthouard V."/>
            <person name="Jubin C."/>
            <person name="Castelli V."/>
            <person name="Katinka M."/>
            <person name="Vacherie B."/>
            <person name="Biemont C."/>
            <person name="Skalli Z."/>
            <person name="Cattolico L."/>
            <person name="Poulain J."/>
            <person name="De Berardinis V."/>
            <person name="Cruaud C."/>
            <person name="Duprat S."/>
            <person name="Brottier P."/>
            <person name="Coutanceau J.-P."/>
            <person name="Gouzy J."/>
            <person name="Parra G."/>
            <person name="Lardier G."/>
            <person name="Chapple C."/>
            <person name="McKernan K.J."/>
            <person name="McEwan P."/>
            <person name="Bosak S."/>
            <person name="Kellis M."/>
            <person name="Volff J.-N."/>
            <person name="Guigo R."/>
            <person name="Zody M.C."/>
            <person name="Mesirov J."/>
            <person name="Lindblad-Toh K."/>
            <person name="Birren B."/>
            <person name="Nusbaum C."/>
            <person name="Kahn D."/>
            <person name="Robinson-Rechavi M."/>
            <person name="Laudet V."/>
            <person name="Schachter V."/>
            <person name="Quetier F."/>
            <person name="Saurin W."/>
            <person name="Scarpelli C."/>
            <person name="Wincker P."/>
            <person name="Lander E.S."/>
            <person name="Weissenbach J."/>
            <person name="Roest Crollius H."/>
        </authorList>
    </citation>
    <scope>NUCLEOTIDE SEQUENCE [LARGE SCALE GENOMIC DNA]</scope>
</reference>
<name>Q4SW36_TETNG</name>
<feature type="non-terminal residue" evidence="2">
    <location>
        <position position="125"/>
    </location>
</feature>
<organism evidence="2">
    <name type="scientific">Tetraodon nigroviridis</name>
    <name type="common">Spotted green pufferfish</name>
    <name type="synonym">Chelonodon nigroviridis</name>
    <dbReference type="NCBI Taxonomy" id="99883"/>
    <lineage>
        <taxon>Eukaryota</taxon>
        <taxon>Metazoa</taxon>
        <taxon>Chordata</taxon>
        <taxon>Craniata</taxon>
        <taxon>Vertebrata</taxon>
        <taxon>Euteleostomi</taxon>
        <taxon>Actinopterygii</taxon>
        <taxon>Neopterygii</taxon>
        <taxon>Teleostei</taxon>
        <taxon>Neoteleostei</taxon>
        <taxon>Acanthomorphata</taxon>
        <taxon>Eupercaria</taxon>
        <taxon>Tetraodontiformes</taxon>
        <taxon>Tetradontoidea</taxon>
        <taxon>Tetraodontidae</taxon>
        <taxon>Tetraodon</taxon>
    </lineage>
</organism>
<dbReference type="KEGG" id="tng:GSTEN00011675G001"/>
<dbReference type="OrthoDB" id="2107166at2759"/>